<dbReference type="Proteomes" id="UP001597100">
    <property type="component" value="Unassembled WGS sequence"/>
</dbReference>
<dbReference type="EMBL" id="JBHTJP010000035">
    <property type="protein sequence ID" value="MFD0977542.1"/>
    <property type="molecule type" value="Genomic_DNA"/>
</dbReference>
<keyword evidence="3" id="KW-1185">Reference proteome</keyword>
<name>A0ABW3IHF5_9FLAO</name>
<evidence type="ECO:0000313" key="3">
    <source>
        <dbReference type="Proteomes" id="UP001597100"/>
    </source>
</evidence>
<accession>A0ABW3IHF5</accession>
<protein>
    <submittedName>
        <fullName evidence="2">Glycosyltransferase</fullName>
    </submittedName>
</protein>
<dbReference type="Gene3D" id="3.40.50.2000">
    <property type="entry name" value="Glycogen Phosphorylase B"/>
    <property type="match status" value="1"/>
</dbReference>
<evidence type="ECO:0000313" key="2">
    <source>
        <dbReference type="EMBL" id="MFD0977542.1"/>
    </source>
</evidence>
<dbReference type="SUPFAM" id="SSF53756">
    <property type="entry name" value="UDP-Glycosyltransferase/glycogen phosphorylase"/>
    <property type="match status" value="1"/>
</dbReference>
<dbReference type="Pfam" id="PF04101">
    <property type="entry name" value="Glyco_tran_28_C"/>
    <property type="match status" value="1"/>
</dbReference>
<sequence>MRKKRILVAPLNWGLGHATRCIPIIKELINQGFEPVLASDGAALLLLRKEFPQLKSFELPAYNISYSTKGKFLKWKLLFKTPGILNTIRQEKIATKKLVEEENLSGIISDSRFGVRYEHLSNVFITHQLNVLSGNTTFLSSHIHRKYIQKYTECWVPDLPGRKNLSGYLGHLKHPAENIKYLGILSRFEKKDLPKKYDHMVLLSGPEPQRTLLEEKLLAELKETEKKIIFVRGVISEESFQSPSPNIHIHNYLFGRELENALNESELIISRSGYTTLMDLSKLEKKAFFIPTPGQFEQEYLASRMEKLGIAPFCKQQDFKGSMLERIKNFSGLSAPGSTGNFSGLFGLFKGK</sequence>
<comment type="caution">
    <text evidence="2">The sequence shown here is derived from an EMBL/GenBank/DDBJ whole genome shotgun (WGS) entry which is preliminary data.</text>
</comment>
<reference evidence="3" key="1">
    <citation type="journal article" date="2019" name="Int. J. Syst. Evol. Microbiol.">
        <title>The Global Catalogue of Microorganisms (GCM) 10K type strain sequencing project: providing services to taxonomists for standard genome sequencing and annotation.</title>
        <authorList>
            <consortium name="The Broad Institute Genomics Platform"/>
            <consortium name="The Broad Institute Genome Sequencing Center for Infectious Disease"/>
            <person name="Wu L."/>
            <person name="Ma J."/>
        </authorList>
    </citation>
    <scope>NUCLEOTIDE SEQUENCE [LARGE SCALE GENOMIC DNA]</scope>
    <source>
        <strain evidence="3">CCUG 60898</strain>
    </source>
</reference>
<proteinExistence type="predicted"/>
<evidence type="ECO:0000259" key="1">
    <source>
        <dbReference type="Pfam" id="PF04101"/>
    </source>
</evidence>
<dbReference type="PANTHER" id="PTHR21015:SF22">
    <property type="entry name" value="GLYCOSYLTRANSFERASE"/>
    <property type="match status" value="1"/>
</dbReference>
<gene>
    <name evidence="2" type="ORF">ACFQ1G_12120</name>
</gene>
<dbReference type="RefSeq" id="WP_380739911.1">
    <property type="nucleotide sequence ID" value="NZ_JBHTJP010000035.1"/>
</dbReference>
<dbReference type="InterPro" id="IPR007235">
    <property type="entry name" value="Glyco_trans_28_C"/>
</dbReference>
<dbReference type="PANTHER" id="PTHR21015">
    <property type="entry name" value="UDP-N-ACETYLGLUCOSAMINE--N-ACETYLMURAMYL-(PENTAPEPTIDE) PYROPHOSPHORYL-UNDECAPRENOL N-ACETYLGLUCOSAMINE TRANSFERASE 1"/>
    <property type="match status" value="1"/>
</dbReference>
<organism evidence="2 3">
    <name type="scientific">Salinimicrobium gaetbulicola</name>
    <dbReference type="NCBI Taxonomy" id="999702"/>
    <lineage>
        <taxon>Bacteria</taxon>
        <taxon>Pseudomonadati</taxon>
        <taxon>Bacteroidota</taxon>
        <taxon>Flavobacteriia</taxon>
        <taxon>Flavobacteriales</taxon>
        <taxon>Flavobacteriaceae</taxon>
        <taxon>Salinimicrobium</taxon>
    </lineage>
</organism>
<feature type="domain" description="Glycosyl transferase family 28 C-terminal" evidence="1">
    <location>
        <begin position="213"/>
        <end position="325"/>
    </location>
</feature>